<dbReference type="eggNOG" id="ENOG502S2X0">
    <property type="taxonomic scope" value="Eukaryota"/>
</dbReference>
<keyword evidence="3 6" id="KW-0479">Metal-binding</keyword>
<dbReference type="RefSeq" id="XP_001836556.1">
    <property type="nucleotide sequence ID" value="XM_001836504.1"/>
</dbReference>
<dbReference type="OrthoDB" id="2861623at2759"/>
<comment type="caution">
    <text evidence="7">The sequence shown here is derived from an EMBL/GenBank/DDBJ whole genome shotgun (WGS) entry which is preliminary data.</text>
</comment>
<dbReference type="Proteomes" id="UP000001861">
    <property type="component" value="Unassembled WGS sequence"/>
</dbReference>
<evidence type="ECO:0000256" key="2">
    <source>
        <dbReference type="ARBA" id="ARBA00006333"/>
    </source>
</evidence>
<evidence type="ECO:0000256" key="6">
    <source>
        <dbReference type="RuleBase" id="RU366034"/>
    </source>
</evidence>
<dbReference type="STRING" id="240176.A8NUX6"/>
<accession>A8NUX6</accession>
<dbReference type="InterPro" id="IPR008949">
    <property type="entry name" value="Isoprenoid_synthase_dom_sf"/>
</dbReference>
<dbReference type="InterPro" id="IPR034686">
    <property type="entry name" value="Terpene_cyclase-like_2"/>
</dbReference>
<dbReference type="EMBL" id="AACS02000004">
    <property type="protein sequence ID" value="EAU85264.1"/>
    <property type="molecule type" value="Genomic_DNA"/>
</dbReference>
<dbReference type="Gene3D" id="1.10.600.10">
    <property type="entry name" value="Farnesyl Diphosphate Synthase"/>
    <property type="match status" value="1"/>
</dbReference>
<organism evidence="7 8">
    <name type="scientific">Coprinopsis cinerea (strain Okayama-7 / 130 / ATCC MYA-4618 / FGSC 9003)</name>
    <name type="common">Inky cap fungus</name>
    <name type="synonym">Hormographiella aspergillata</name>
    <dbReference type="NCBI Taxonomy" id="240176"/>
    <lineage>
        <taxon>Eukaryota</taxon>
        <taxon>Fungi</taxon>
        <taxon>Dikarya</taxon>
        <taxon>Basidiomycota</taxon>
        <taxon>Agaricomycotina</taxon>
        <taxon>Agaricomycetes</taxon>
        <taxon>Agaricomycetidae</taxon>
        <taxon>Agaricales</taxon>
        <taxon>Agaricineae</taxon>
        <taxon>Psathyrellaceae</taxon>
        <taxon>Coprinopsis</taxon>
    </lineage>
</organism>
<evidence type="ECO:0000313" key="8">
    <source>
        <dbReference type="Proteomes" id="UP000001861"/>
    </source>
</evidence>
<evidence type="ECO:0000256" key="1">
    <source>
        <dbReference type="ARBA" id="ARBA00001946"/>
    </source>
</evidence>
<reference evidence="7 8" key="1">
    <citation type="journal article" date="2010" name="Proc. Natl. Acad. Sci. U.S.A.">
        <title>Insights into evolution of multicellular fungi from the assembled chromosomes of the mushroom Coprinopsis cinerea (Coprinus cinereus).</title>
        <authorList>
            <person name="Stajich J.E."/>
            <person name="Wilke S.K."/>
            <person name="Ahren D."/>
            <person name="Au C.H."/>
            <person name="Birren B.W."/>
            <person name="Borodovsky M."/>
            <person name="Burns C."/>
            <person name="Canback B."/>
            <person name="Casselton L.A."/>
            <person name="Cheng C.K."/>
            <person name="Deng J."/>
            <person name="Dietrich F.S."/>
            <person name="Fargo D.C."/>
            <person name="Farman M.L."/>
            <person name="Gathman A.C."/>
            <person name="Goldberg J."/>
            <person name="Guigo R."/>
            <person name="Hoegger P.J."/>
            <person name="Hooker J.B."/>
            <person name="Huggins A."/>
            <person name="James T.Y."/>
            <person name="Kamada T."/>
            <person name="Kilaru S."/>
            <person name="Kodira C."/>
            <person name="Kues U."/>
            <person name="Kupfer D."/>
            <person name="Kwan H.S."/>
            <person name="Lomsadze A."/>
            <person name="Li W."/>
            <person name="Lilly W.W."/>
            <person name="Ma L.J."/>
            <person name="Mackey A.J."/>
            <person name="Manning G."/>
            <person name="Martin F."/>
            <person name="Muraguchi H."/>
            <person name="Natvig D.O."/>
            <person name="Palmerini H."/>
            <person name="Ramesh M.A."/>
            <person name="Rehmeyer C.J."/>
            <person name="Roe B.A."/>
            <person name="Shenoy N."/>
            <person name="Stanke M."/>
            <person name="Ter-Hovhannisyan V."/>
            <person name="Tunlid A."/>
            <person name="Velagapudi R."/>
            <person name="Vision T.J."/>
            <person name="Zeng Q."/>
            <person name="Zolan M.E."/>
            <person name="Pukkila P.J."/>
        </authorList>
    </citation>
    <scope>NUCLEOTIDE SEQUENCE [LARGE SCALE GENOMIC DNA]</scope>
    <source>
        <strain evidence="8">Okayama-7 / 130 / ATCC MYA-4618 / FGSC 9003</strain>
    </source>
</reference>
<keyword evidence="4 6" id="KW-0460">Magnesium</keyword>
<dbReference type="Pfam" id="PF19086">
    <property type="entry name" value="Terpene_syn_C_2"/>
    <property type="match status" value="1"/>
</dbReference>
<gene>
    <name evidence="7" type="ORF">CC1G_10050</name>
</gene>
<dbReference type="PANTHER" id="PTHR35201:SF4">
    <property type="entry name" value="BETA-PINACENE SYNTHASE-RELATED"/>
    <property type="match status" value="1"/>
</dbReference>
<dbReference type="KEGG" id="cci:CC1G_10050"/>
<comment type="cofactor">
    <cofactor evidence="1 6">
        <name>Mg(2+)</name>
        <dbReference type="ChEBI" id="CHEBI:18420"/>
    </cofactor>
</comment>
<proteinExistence type="inferred from homology"/>
<name>A8NUX6_COPC7</name>
<dbReference type="SFLD" id="SFLDG01020">
    <property type="entry name" value="Terpene_Cyclase_Like_2"/>
    <property type="match status" value="1"/>
</dbReference>
<evidence type="ECO:0000256" key="3">
    <source>
        <dbReference type="ARBA" id="ARBA00022723"/>
    </source>
</evidence>
<dbReference type="GO" id="GO:0010333">
    <property type="term" value="F:terpene synthase activity"/>
    <property type="evidence" value="ECO:0007669"/>
    <property type="project" value="InterPro"/>
</dbReference>
<keyword evidence="8" id="KW-1185">Reference proteome</keyword>
<dbReference type="GO" id="GO:0046872">
    <property type="term" value="F:metal ion binding"/>
    <property type="evidence" value="ECO:0007669"/>
    <property type="project" value="UniProtKB-KW"/>
</dbReference>
<sequence>MPSPAGALPKSFILPDLVNDCPFPLRVNPLCDEVGRLSEQWFLRHANYSPPRAVAFMALKAGELTAACYPDADAFHLRVSDDFMNFLFNADDWLDDFDIEDTYGLANCTVRALRDPVNFITDKRAGLMTKSYFSRFLKTAGPRCTERFIQTLALYFESVVTQKQARNNGTLPDLESYITIRRNNSGCKPCYALIEFCAGIDLPDEVINHPIIQSLEDASNDLIAWSNDIFSFNREQSRHDSFNMVSIVMHQKGFALQEAVNFVGELCKKAMERFQADKRNLPSWGPEIDGEVAMYVDGLQNWIVGSLNWSIDGTERYFGKDGPGIKKHRKVKLFPKRPLKTPAVRVLA</sequence>
<evidence type="ECO:0000256" key="4">
    <source>
        <dbReference type="ARBA" id="ARBA00022842"/>
    </source>
</evidence>
<dbReference type="SUPFAM" id="SSF48576">
    <property type="entry name" value="Terpenoid synthases"/>
    <property type="match status" value="1"/>
</dbReference>
<dbReference type="GO" id="GO:0008299">
    <property type="term" value="P:isoprenoid biosynthetic process"/>
    <property type="evidence" value="ECO:0007669"/>
    <property type="project" value="UniProtKB-ARBA"/>
</dbReference>
<dbReference type="SFLD" id="SFLDS00005">
    <property type="entry name" value="Isoprenoid_Synthase_Type_I"/>
    <property type="match status" value="1"/>
</dbReference>
<dbReference type="EC" id="4.2.3.-" evidence="6"/>
<dbReference type="InParanoid" id="A8NUX6"/>
<dbReference type="GeneID" id="6013102"/>
<dbReference type="OMA" id="RFIHTMD"/>
<dbReference type="AlphaFoldDB" id="A8NUX6"/>
<keyword evidence="5 6" id="KW-0456">Lyase</keyword>
<evidence type="ECO:0000313" key="7">
    <source>
        <dbReference type="EMBL" id="EAU85264.1"/>
    </source>
</evidence>
<evidence type="ECO:0000256" key="5">
    <source>
        <dbReference type="ARBA" id="ARBA00023239"/>
    </source>
</evidence>
<dbReference type="VEuPathDB" id="FungiDB:CC1G_10050"/>
<comment type="similarity">
    <text evidence="2 6">Belongs to the terpene synthase family.</text>
</comment>
<protein>
    <recommendedName>
        <fullName evidence="6">Terpene synthase</fullName>
        <ecNumber evidence="6">4.2.3.-</ecNumber>
    </recommendedName>
</protein>
<dbReference type="PANTHER" id="PTHR35201">
    <property type="entry name" value="TERPENE SYNTHASE"/>
    <property type="match status" value="1"/>
</dbReference>